<proteinExistence type="inferred from homology"/>
<dbReference type="InterPro" id="IPR050961">
    <property type="entry name" value="BolA/IbaG_stress_morph_reg"/>
</dbReference>
<dbReference type="NCBIfam" id="NF008638">
    <property type="entry name" value="PRK11628.1"/>
    <property type="match status" value="1"/>
</dbReference>
<gene>
    <name evidence="4" type="primary">ibaG_2</name>
    <name evidence="4" type="ORF">ARTV_2280</name>
</gene>
<dbReference type="SUPFAM" id="SSF82657">
    <property type="entry name" value="BolA-like"/>
    <property type="match status" value="1"/>
</dbReference>
<reference evidence="4" key="1">
    <citation type="submission" date="2018-04" db="EMBL/GenBank/DDBJ databases">
        <authorList>
            <person name="Go L.Y."/>
            <person name="Mitchell J.A."/>
        </authorList>
    </citation>
    <scope>NUCLEOTIDE SEQUENCE</scope>
    <source>
        <strain evidence="4">ARTV</strain>
    </source>
</reference>
<dbReference type="Pfam" id="PF01722">
    <property type="entry name" value="BolA"/>
    <property type="match status" value="1"/>
</dbReference>
<dbReference type="PANTHER" id="PTHR46229">
    <property type="entry name" value="BOLA TRANSCRIPTION REGULATOR"/>
    <property type="match status" value="1"/>
</dbReference>
<dbReference type="PIRSF" id="PIRSF003113">
    <property type="entry name" value="BolA"/>
    <property type="match status" value="1"/>
</dbReference>
<organism evidence="4">
    <name type="scientific">Arsenophonus endosymbiont of Trialeurodes vaporariorum</name>
    <dbReference type="NCBI Taxonomy" id="235567"/>
    <lineage>
        <taxon>Bacteria</taxon>
        <taxon>Pseudomonadati</taxon>
        <taxon>Pseudomonadota</taxon>
        <taxon>Gammaproteobacteria</taxon>
        <taxon>Enterobacterales</taxon>
        <taxon>Morganellaceae</taxon>
        <taxon>Arsenophonus</taxon>
    </lineage>
</organism>
<evidence type="ECO:0000256" key="1">
    <source>
        <dbReference type="ARBA" id="ARBA00005578"/>
    </source>
</evidence>
<dbReference type="EMBL" id="UFQR01000009">
    <property type="protein sequence ID" value="SSW96060.1"/>
    <property type="molecule type" value="Genomic_DNA"/>
</dbReference>
<evidence type="ECO:0000313" key="4">
    <source>
        <dbReference type="EMBL" id="SSW96060.1"/>
    </source>
</evidence>
<dbReference type="Gene3D" id="3.30.300.90">
    <property type="entry name" value="BolA-like"/>
    <property type="match status" value="1"/>
</dbReference>
<dbReference type="GO" id="GO:0005829">
    <property type="term" value="C:cytosol"/>
    <property type="evidence" value="ECO:0007669"/>
    <property type="project" value="TreeGrafter"/>
</dbReference>
<dbReference type="InterPro" id="IPR002634">
    <property type="entry name" value="BolA"/>
</dbReference>
<dbReference type="AlphaFoldDB" id="A0A3B0M276"/>
<dbReference type="PANTHER" id="PTHR46229:SF2">
    <property type="entry name" value="BOLA-LIKE PROTEIN 1"/>
    <property type="match status" value="1"/>
</dbReference>
<dbReference type="InterPro" id="IPR036065">
    <property type="entry name" value="BolA-like_sf"/>
</dbReference>
<sequence>MVTKHMQTMCKQIEEKLEYAFSPVYLMVLDESDQHNVSPGTESHFKVILVTEKFAAQRMVARHRAVYQLLADELSNSVHALALHTYTPTEWQQRQQKAFSSPACRGGE</sequence>
<evidence type="ECO:0000256" key="3">
    <source>
        <dbReference type="RuleBase" id="RU003860"/>
    </source>
</evidence>
<evidence type="ECO:0000256" key="2">
    <source>
        <dbReference type="ARBA" id="ARBA00074073"/>
    </source>
</evidence>
<protein>
    <recommendedName>
        <fullName evidence="2">DNA-binding transcriptional regulator BolA</fullName>
    </recommendedName>
</protein>
<dbReference type="FunFam" id="3.30.300.90:FF:000001">
    <property type="entry name" value="Transcriptional regulator BolA"/>
    <property type="match status" value="1"/>
</dbReference>
<dbReference type="GO" id="GO:0006351">
    <property type="term" value="P:DNA-templated transcription"/>
    <property type="evidence" value="ECO:0007669"/>
    <property type="project" value="TreeGrafter"/>
</dbReference>
<dbReference type="GO" id="GO:1990229">
    <property type="term" value="C:iron-sulfur cluster assembly complex"/>
    <property type="evidence" value="ECO:0007669"/>
    <property type="project" value="UniProtKB-ARBA"/>
</dbReference>
<accession>A0A3B0M276</accession>
<name>A0A3B0M276_9GAMM</name>
<comment type="similarity">
    <text evidence="1 3">Belongs to the BolA/IbaG family.</text>
</comment>